<gene>
    <name evidence="9" type="ORF">Cvel_12889</name>
</gene>
<dbReference type="InterPro" id="IPR036188">
    <property type="entry name" value="FAD/NAD-bd_sf"/>
</dbReference>
<dbReference type="GO" id="GO:0005739">
    <property type="term" value="C:mitochondrion"/>
    <property type="evidence" value="ECO:0007669"/>
    <property type="project" value="UniProtKB-ARBA"/>
</dbReference>
<comment type="similarity">
    <text evidence="1">Belongs to the NADH dehydrogenase family.</text>
</comment>
<dbReference type="EMBL" id="CDMZ01005800">
    <property type="protein sequence ID" value="CEM54596.1"/>
    <property type="molecule type" value="Genomic_DNA"/>
</dbReference>
<feature type="domain" description="External alternative NADH-ubiquinone oxidoreductase-like C-terminal" evidence="8">
    <location>
        <begin position="483"/>
        <end position="547"/>
    </location>
</feature>
<dbReference type="PANTHER" id="PTHR43706">
    <property type="entry name" value="NADH DEHYDROGENASE"/>
    <property type="match status" value="1"/>
</dbReference>
<keyword evidence="4" id="KW-0560">Oxidoreductase</keyword>
<dbReference type="InterPro" id="IPR054585">
    <property type="entry name" value="NDH2-like_C"/>
</dbReference>
<dbReference type="AlphaFoldDB" id="A0A0G4IC18"/>
<protein>
    <submittedName>
        <fullName evidence="9">Uncharacterized protein</fullName>
    </submittedName>
</protein>
<dbReference type="Gene3D" id="3.50.50.100">
    <property type="match status" value="1"/>
</dbReference>
<evidence type="ECO:0000256" key="6">
    <source>
        <dbReference type="SAM" id="MobiDB-lite"/>
    </source>
</evidence>
<reference evidence="9" key="1">
    <citation type="submission" date="2014-11" db="EMBL/GenBank/DDBJ databases">
        <authorList>
            <person name="Otto D Thomas"/>
            <person name="Naeem Raeece"/>
        </authorList>
    </citation>
    <scope>NUCLEOTIDE SEQUENCE</scope>
</reference>
<sequence length="551" mass="61618">MKEKPSSTPVIGNSPPLTLSPEKNMFEKALEAAGGLTTQTLDVVEDAFMHYNRIFQTFRKGRDLREKSKDVPRIVVVGSGWAAHAFIKVIDALKYDVVVVSPRNYFVFTPMLTASSVGTVEYRSITEPIRKANPLVDYYEGEVVEVAPDQQKLCIKPTMGGGQYVEKFGGGKATKFCVPYDYLVFAPGVKAGTFGTPGVEKYCFFMKEIDDARRVRKAVSDIFERASMPDVSEEERKRLLKFVVVGAGPTGVEFTGEFNDLLVNEMKKYYPRLVDEVQVELLQSGNRILPVFHEELQNAAEETLIKAGVKVRKNSRVKEVMDGKIKLTSGEELPYGMCVWSAGTEAREITKMMIDKLGGKHKTAGKNKLIADQYLRALNSNGTIFTMGDASIVESGPLPQTAQVAAQQGAYIAHLFNREYDVRVPEGPTVPDAMDSPPSEEERKEDSGLPESARKPKKDFEKFLQWVWLRGKMTADPFDFLNLGMLAYLGQEQAVAQVEAKDLEVTRAQGKAGFFLWRSVYLVKQVSTRNRVLVLVDWLKSKLFGRDLTRL</sequence>
<evidence type="ECO:0000313" key="9">
    <source>
        <dbReference type="EMBL" id="CEM54596.1"/>
    </source>
</evidence>
<dbReference type="Pfam" id="PF07992">
    <property type="entry name" value="Pyr_redox_2"/>
    <property type="match status" value="1"/>
</dbReference>
<organism evidence="9">
    <name type="scientific">Chromera velia CCMP2878</name>
    <dbReference type="NCBI Taxonomy" id="1169474"/>
    <lineage>
        <taxon>Eukaryota</taxon>
        <taxon>Sar</taxon>
        <taxon>Alveolata</taxon>
        <taxon>Colpodellida</taxon>
        <taxon>Chromeraceae</taxon>
        <taxon>Chromera</taxon>
    </lineage>
</organism>
<keyword evidence="5" id="KW-0520">NAD</keyword>
<evidence type="ECO:0000256" key="4">
    <source>
        <dbReference type="ARBA" id="ARBA00023002"/>
    </source>
</evidence>
<dbReference type="InterPro" id="IPR023753">
    <property type="entry name" value="FAD/NAD-binding_dom"/>
</dbReference>
<name>A0A0G4IC18_9ALVE</name>
<accession>A0A0G4IC18</accession>
<dbReference type="GO" id="GO:0003954">
    <property type="term" value="F:NADH dehydrogenase activity"/>
    <property type="evidence" value="ECO:0007669"/>
    <property type="project" value="InterPro"/>
</dbReference>
<evidence type="ECO:0000256" key="2">
    <source>
        <dbReference type="ARBA" id="ARBA00022630"/>
    </source>
</evidence>
<evidence type="ECO:0000256" key="3">
    <source>
        <dbReference type="ARBA" id="ARBA00022827"/>
    </source>
</evidence>
<feature type="region of interest" description="Disordered" evidence="6">
    <location>
        <begin position="426"/>
        <end position="456"/>
    </location>
</feature>
<feature type="compositionally biased region" description="Basic and acidic residues" evidence="6">
    <location>
        <begin position="440"/>
        <end position="456"/>
    </location>
</feature>
<dbReference type="PhylomeDB" id="A0A0G4IC18"/>
<evidence type="ECO:0000259" key="8">
    <source>
        <dbReference type="Pfam" id="PF22366"/>
    </source>
</evidence>
<dbReference type="Pfam" id="PF22366">
    <property type="entry name" value="NDH2_C"/>
    <property type="match status" value="1"/>
</dbReference>
<dbReference type="VEuPathDB" id="CryptoDB:Cvel_12889"/>
<dbReference type="SMR" id="A0A0G4IC18"/>
<dbReference type="InterPro" id="IPR045024">
    <property type="entry name" value="NDH-2"/>
</dbReference>
<feature type="domain" description="FAD/NAD(P)-binding" evidence="7">
    <location>
        <begin position="73"/>
        <end position="409"/>
    </location>
</feature>
<evidence type="ECO:0000256" key="5">
    <source>
        <dbReference type="ARBA" id="ARBA00023027"/>
    </source>
</evidence>
<dbReference type="SUPFAM" id="SSF51905">
    <property type="entry name" value="FAD/NAD(P)-binding domain"/>
    <property type="match status" value="2"/>
</dbReference>
<evidence type="ECO:0000259" key="7">
    <source>
        <dbReference type="Pfam" id="PF07992"/>
    </source>
</evidence>
<keyword evidence="3" id="KW-0274">FAD</keyword>
<proteinExistence type="inferred from homology"/>
<dbReference type="PANTHER" id="PTHR43706:SF38">
    <property type="entry name" value="FAD_NAD(P)-BINDING DOMAIN-CONTAINING PROTEIN"/>
    <property type="match status" value="1"/>
</dbReference>
<keyword evidence="2" id="KW-0285">Flavoprotein</keyword>
<evidence type="ECO:0000256" key="1">
    <source>
        <dbReference type="ARBA" id="ARBA00005272"/>
    </source>
</evidence>